<gene>
    <name evidence="6" type="ORF">DWV08_01260</name>
    <name evidence="7" type="ORF">DXU92_06390</name>
</gene>
<evidence type="ECO:0000256" key="4">
    <source>
        <dbReference type="ARBA" id="ARBA00022840"/>
    </source>
</evidence>
<evidence type="ECO:0000259" key="5">
    <source>
        <dbReference type="PROSITE" id="PS50893"/>
    </source>
</evidence>
<dbReference type="AlphaFoldDB" id="A0A345YKD0"/>
<dbReference type="PANTHER" id="PTHR43335:SF4">
    <property type="entry name" value="ABC TRANSPORTER, ATP-BINDING PROTEIN"/>
    <property type="match status" value="1"/>
</dbReference>
<evidence type="ECO:0000256" key="2">
    <source>
        <dbReference type="ARBA" id="ARBA00022448"/>
    </source>
</evidence>
<dbReference type="Pfam" id="PF00005">
    <property type="entry name" value="ABC_tran"/>
    <property type="match status" value="1"/>
</dbReference>
<name>A0A345YKD0_9MICO</name>
<dbReference type="InterPro" id="IPR003593">
    <property type="entry name" value="AAA+_ATPase"/>
</dbReference>
<protein>
    <submittedName>
        <fullName evidence="7">ABC transporter ATP-binding protein</fullName>
    </submittedName>
</protein>
<evidence type="ECO:0000256" key="3">
    <source>
        <dbReference type="ARBA" id="ARBA00022741"/>
    </source>
</evidence>
<dbReference type="PROSITE" id="PS50893">
    <property type="entry name" value="ABC_TRANSPORTER_2"/>
    <property type="match status" value="1"/>
</dbReference>
<evidence type="ECO:0000313" key="7">
    <source>
        <dbReference type="EMBL" id="RRR22993.1"/>
    </source>
</evidence>
<feature type="domain" description="ABC transporter" evidence="5">
    <location>
        <begin position="16"/>
        <end position="243"/>
    </location>
</feature>
<dbReference type="InterPro" id="IPR003439">
    <property type="entry name" value="ABC_transporter-like_ATP-bd"/>
</dbReference>
<dbReference type="RefSeq" id="WP_115412137.1">
    <property type="nucleotide sequence ID" value="NZ_CP031356.1"/>
</dbReference>
<evidence type="ECO:0000313" key="8">
    <source>
        <dbReference type="Proteomes" id="UP000254236"/>
    </source>
</evidence>
<dbReference type="EMBL" id="QSWH01000003">
    <property type="protein sequence ID" value="RRR22993.1"/>
    <property type="molecule type" value="Genomic_DNA"/>
</dbReference>
<dbReference type="KEGG" id="bsau:DWV08_01260"/>
<dbReference type="SMART" id="SM00382">
    <property type="entry name" value="AAA"/>
    <property type="match status" value="1"/>
</dbReference>
<dbReference type="Proteomes" id="UP000254236">
    <property type="component" value="Chromosome"/>
</dbReference>
<organism evidence="7 9">
    <name type="scientific">Brachybacterium saurashtrense</name>
    <dbReference type="NCBI Taxonomy" id="556288"/>
    <lineage>
        <taxon>Bacteria</taxon>
        <taxon>Bacillati</taxon>
        <taxon>Actinomycetota</taxon>
        <taxon>Actinomycetes</taxon>
        <taxon>Micrococcales</taxon>
        <taxon>Dermabacteraceae</taxon>
        <taxon>Brachybacterium</taxon>
    </lineage>
</organism>
<comment type="similarity">
    <text evidence="1">Belongs to the ABC transporter superfamily.</text>
</comment>
<dbReference type="SUPFAM" id="SSF52540">
    <property type="entry name" value="P-loop containing nucleoside triphosphate hydrolases"/>
    <property type="match status" value="1"/>
</dbReference>
<sequence length="307" mass="32666">MSENRSHAVIVRGLEVRVPSAAKPFAGPLPVVRGLDLTVPTGQVTVMVGANGAGKTTTLRAVTGAHPFSAGSIEVLGTALGPARVRPPQGVASLPGISAHPRRWTSRHIARMRKDAVPGFDVTWFEELLTAFGIPREQEVNRLSQGQATQLGLASALAQDPRLLILDEPFAHLDPLARTELVDVLRCFMAGEDRTLLIATHDLEGMERFADQLVMVSRGVDVVSGDVESLRDEFLLCAIDSEVTTELEASLVGPTTTGAGTSALVAVDDAVGLPTTATLRRPDVSEIVTHLLRAARDDAAAERRTAR</sequence>
<evidence type="ECO:0000256" key="1">
    <source>
        <dbReference type="ARBA" id="ARBA00005417"/>
    </source>
</evidence>
<dbReference type="PANTHER" id="PTHR43335">
    <property type="entry name" value="ABC TRANSPORTER, ATP-BINDING PROTEIN"/>
    <property type="match status" value="1"/>
</dbReference>
<keyword evidence="3" id="KW-0547">Nucleotide-binding</keyword>
<proteinExistence type="inferred from homology"/>
<dbReference type="GO" id="GO:0016887">
    <property type="term" value="F:ATP hydrolysis activity"/>
    <property type="evidence" value="ECO:0007669"/>
    <property type="project" value="InterPro"/>
</dbReference>
<dbReference type="Proteomes" id="UP000282185">
    <property type="component" value="Unassembled WGS sequence"/>
</dbReference>
<reference evidence="7 9" key="2">
    <citation type="submission" date="2018-08" db="EMBL/GenBank/DDBJ databases">
        <title>Brachybacterium saurashtrense DSM 23186.</title>
        <authorList>
            <person name="Li Y."/>
        </authorList>
    </citation>
    <scope>NUCLEOTIDE SEQUENCE [LARGE SCALE GENOMIC DNA]</scope>
    <source>
        <strain evidence="7 9">DSM 23186</strain>
    </source>
</reference>
<dbReference type="OrthoDB" id="9804819at2"/>
<dbReference type="InterPro" id="IPR027417">
    <property type="entry name" value="P-loop_NTPase"/>
</dbReference>
<reference evidence="6 8" key="1">
    <citation type="submission" date="2018-07" db="EMBL/GenBank/DDBJ databases">
        <title>Brachybacterium saurashtrense DSM 23186 genome sequence.</title>
        <authorList>
            <person name="Guo L."/>
        </authorList>
    </citation>
    <scope>NUCLEOTIDE SEQUENCE [LARGE SCALE GENOMIC DNA]</scope>
    <source>
        <strain evidence="6 8">DSM 23186</strain>
    </source>
</reference>
<dbReference type="EMBL" id="CP031356">
    <property type="protein sequence ID" value="AXK44382.1"/>
    <property type="molecule type" value="Genomic_DNA"/>
</dbReference>
<dbReference type="Gene3D" id="3.40.50.300">
    <property type="entry name" value="P-loop containing nucleotide triphosphate hydrolases"/>
    <property type="match status" value="1"/>
</dbReference>
<dbReference type="GO" id="GO:0005524">
    <property type="term" value="F:ATP binding"/>
    <property type="evidence" value="ECO:0007669"/>
    <property type="project" value="UniProtKB-KW"/>
</dbReference>
<keyword evidence="2" id="KW-0813">Transport</keyword>
<evidence type="ECO:0000313" key="6">
    <source>
        <dbReference type="EMBL" id="AXK44382.1"/>
    </source>
</evidence>
<accession>A0A345YKD0</accession>
<keyword evidence="8" id="KW-1185">Reference proteome</keyword>
<dbReference type="CDD" id="cd03230">
    <property type="entry name" value="ABC_DR_subfamily_A"/>
    <property type="match status" value="1"/>
</dbReference>
<keyword evidence="4 7" id="KW-0067">ATP-binding</keyword>
<evidence type="ECO:0000313" key="9">
    <source>
        <dbReference type="Proteomes" id="UP000282185"/>
    </source>
</evidence>